<dbReference type="InterPro" id="IPR023198">
    <property type="entry name" value="PGP-like_dom2"/>
</dbReference>
<dbReference type="PANTHER" id="PTHR43434">
    <property type="entry name" value="PHOSPHOGLYCOLATE PHOSPHATASE"/>
    <property type="match status" value="1"/>
</dbReference>
<evidence type="ECO:0000313" key="1">
    <source>
        <dbReference type="EMBL" id="MBK1644654.1"/>
    </source>
</evidence>
<dbReference type="Gene3D" id="3.40.50.1000">
    <property type="entry name" value="HAD superfamily/HAD-like"/>
    <property type="match status" value="1"/>
</dbReference>
<name>A0A9X0WH80_9GAMM</name>
<dbReference type="InterPro" id="IPR023214">
    <property type="entry name" value="HAD_sf"/>
</dbReference>
<dbReference type="SFLD" id="SFLDS00003">
    <property type="entry name" value="Haloacid_Dehalogenase"/>
    <property type="match status" value="1"/>
</dbReference>
<reference evidence="1 2" key="1">
    <citation type="journal article" date="2020" name="Microorganisms">
        <title>Osmotic Adaptation and Compatible Solute Biosynthesis of Phototrophic Bacteria as Revealed from Genome Analyses.</title>
        <authorList>
            <person name="Imhoff J.F."/>
            <person name="Rahn T."/>
            <person name="Kunzel S."/>
            <person name="Keller A."/>
            <person name="Neulinger S.C."/>
        </authorList>
    </citation>
    <scope>NUCLEOTIDE SEQUENCE [LARGE SCALE GENOMIC DNA]</scope>
    <source>
        <strain evidence="1 2">DSM 21303</strain>
    </source>
</reference>
<dbReference type="Proteomes" id="UP001138802">
    <property type="component" value="Unassembled WGS sequence"/>
</dbReference>
<dbReference type="InterPro" id="IPR036412">
    <property type="entry name" value="HAD-like_sf"/>
</dbReference>
<dbReference type="Gene3D" id="1.10.150.240">
    <property type="entry name" value="Putative phosphatase, domain 2"/>
    <property type="match status" value="1"/>
</dbReference>
<dbReference type="SUPFAM" id="SSF56784">
    <property type="entry name" value="HAD-like"/>
    <property type="match status" value="1"/>
</dbReference>
<dbReference type="GO" id="GO:0006281">
    <property type="term" value="P:DNA repair"/>
    <property type="evidence" value="ECO:0007669"/>
    <property type="project" value="TreeGrafter"/>
</dbReference>
<dbReference type="PANTHER" id="PTHR43434:SF13">
    <property type="entry name" value="PHOSPHOGLYCOLATE PHOSPHATASE"/>
    <property type="match status" value="1"/>
</dbReference>
<gene>
    <name evidence="1" type="ORF">CKO25_08320</name>
</gene>
<dbReference type="InterPro" id="IPR041492">
    <property type="entry name" value="HAD_2"/>
</dbReference>
<accession>A0A9X0WH80</accession>
<dbReference type="RefSeq" id="WP_200387449.1">
    <property type="nucleotide sequence ID" value="NZ_NRSD01000006.1"/>
</dbReference>
<comment type="caution">
    <text evidence="1">The sequence shown here is derived from an EMBL/GenBank/DDBJ whole genome shotgun (WGS) entry which is preliminary data.</text>
</comment>
<proteinExistence type="predicted"/>
<dbReference type="SFLD" id="SFLDG01129">
    <property type="entry name" value="C1.5:_HAD__Beta-PGM__Phosphata"/>
    <property type="match status" value="1"/>
</dbReference>
<dbReference type="Pfam" id="PF13419">
    <property type="entry name" value="HAD_2"/>
    <property type="match status" value="1"/>
</dbReference>
<evidence type="ECO:0000313" key="2">
    <source>
        <dbReference type="Proteomes" id="UP001138802"/>
    </source>
</evidence>
<sequence>MAGRILFDFDGTLVDSFECAFAAFQRVGPAFGCPLLSREELEPLRERHALEIMHTLRVPPYRLPQLAARMRREMREDLLNTAPVAGMADTLEALLRRGDRLGIISSNARSNVRDYVRRHRLPGLQDVIGGTGLFGKARVLRSVARRAKVRPERMLYVGDELRDLEAARAAGMRFAAVAWGYTPLARLAAAGAEFQCQRPRDLLTCRDRLALGIEGEDSELSPG</sequence>
<protein>
    <submittedName>
        <fullName evidence="1">Haloacid dehalogenase</fullName>
    </submittedName>
</protein>
<dbReference type="AlphaFoldDB" id="A0A9X0WH80"/>
<dbReference type="GO" id="GO:0005829">
    <property type="term" value="C:cytosol"/>
    <property type="evidence" value="ECO:0007669"/>
    <property type="project" value="TreeGrafter"/>
</dbReference>
<dbReference type="GO" id="GO:0008967">
    <property type="term" value="F:phosphoglycolate phosphatase activity"/>
    <property type="evidence" value="ECO:0007669"/>
    <property type="project" value="TreeGrafter"/>
</dbReference>
<keyword evidence="2" id="KW-1185">Reference proteome</keyword>
<organism evidence="1 2">
    <name type="scientific">Thiocapsa imhoffii</name>
    <dbReference type="NCBI Taxonomy" id="382777"/>
    <lineage>
        <taxon>Bacteria</taxon>
        <taxon>Pseudomonadati</taxon>
        <taxon>Pseudomonadota</taxon>
        <taxon>Gammaproteobacteria</taxon>
        <taxon>Chromatiales</taxon>
        <taxon>Chromatiaceae</taxon>
        <taxon>Thiocapsa</taxon>
    </lineage>
</organism>
<dbReference type="InterPro" id="IPR050155">
    <property type="entry name" value="HAD-like_hydrolase_sf"/>
</dbReference>
<dbReference type="EMBL" id="NRSD01000006">
    <property type="protein sequence ID" value="MBK1644654.1"/>
    <property type="molecule type" value="Genomic_DNA"/>
</dbReference>